<evidence type="ECO:0000313" key="7">
    <source>
        <dbReference type="EMBL" id="KIH47150.1"/>
    </source>
</evidence>
<dbReference type="InterPro" id="IPR011009">
    <property type="entry name" value="Kinase-like_dom_sf"/>
</dbReference>
<dbReference type="PANTHER" id="PTHR24342:SF14">
    <property type="entry name" value="DEATH-ASSOCIATED PROTEIN KINASE DAPK-1"/>
    <property type="match status" value="1"/>
</dbReference>
<dbReference type="Proteomes" id="UP000054047">
    <property type="component" value="Unassembled WGS sequence"/>
</dbReference>
<gene>
    <name evidence="7" type="ORF">ANCDUO_22794</name>
</gene>
<accession>A0A0C2FEY4</accession>
<evidence type="ECO:0000256" key="3">
    <source>
        <dbReference type="ARBA" id="ARBA00022741"/>
    </source>
</evidence>
<dbReference type="PROSITE" id="PS00108">
    <property type="entry name" value="PROTEIN_KINASE_ST"/>
    <property type="match status" value="1"/>
</dbReference>
<organism evidence="7 8">
    <name type="scientific">Ancylostoma duodenale</name>
    <dbReference type="NCBI Taxonomy" id="51022"/>
    <lineage>
        <taxon>Eukaryota</taxon>
        <taxon>Metazoa</taxon>
        <taxon>Ecdysozoa</taxon>
        <taxon>Nematoda</taxon>
        <taxon>Chromadorea</taxon>
        <taxon>Rhabditida</taxon>
        <taxon>Rhabditina</taxon>
        <taxon>Rhabditomorpha</taxon>
        <taxon>Strongyloidea</taxon>
        <taxon>Ancylostomatidae</taxon>
        <taxon>Ancylostomatinae</taxon>
        <taxon>Ancylostoma</taxon>
    </lineage>
</organism>
<dbReference type="SMART" id="SM00220">
    <property type="entry name" value="S_TKc"/>
    <property type="match status" value="1"/>
</dbReference>
<dbReference type="OrthoDB" id="504170at2759"/>
<dbReference type="GO" id="GO:0005634">
    <property type="term" value="C:nucleus"/>
    <property type="evidence" value="ECO:0007669"/>
    <property type="project" value="TreeGrafter"/>
</dbReference>
<protein>
    <recommendedName>
        <fullName evidence="6">Protein kinase domain-containing protein</fullName>
    </recommendedName>
</protein>
<dbReference type="GO" id="GO:0005524">
    <property type="term" value="F:ATP binding"/>
    <property type="evidence" value="ECO:0007669"/>
    <property type="project" value="UniProtKB-KW"/>
</dbReference>
<sequence length="124" mass="13734">MEQMVSIVSGGELFDHVCARECLDEVEAAAFVRQILLGIKHLHSLHIVHLDIKPENVMLKRRGDSQVKLIDFGLSRLIPPGHTVKDMVGTPEFVAPEVVNYEALSPATDMWALGLIYYAAIAIL</sequence>
<dbReference type="AlphaFoldDB" id="A0A0C2FEY4"/>
<feature type="domain" description="Protein kinase" evidence="6">
    <location>
        <begin position="1"/>
        <end position="124"/>
    </location>
</feature>
<dbReference type="PROSITE" id="PS50011">
    <property type="entry name" value="PROTEIN_KINASE_DOM"/>
    <property type="match status" value="1"/>
</dbReference>
<dbReference type="PANTHER" id="PTHR24342">
    <property type="entry name" value="SERINE/THREONINE-PROTEIN KINASE 17"/>
    <property type="match status" value="1"/>
</dbReference>
<keyword evidence="8" id="KW-1185">Reference proteome</keyword>
<evidence type="ECO:0000256" key="5">
    <source>
        <dbReference type="ARBA" id="ARBA00022840"/>
    </source>
</evidence>
<keyword evidence="1" id="KW-0723">Serine/threonine-protein kinase</keyword>
<dbReference type="InterPro" id="IPR000719">
    <property type="entry name" value="Prot_kinase_dom"/>
</dbReference>
<keyword evidence="2" id="KW-0808">Transferase</keyword>
<dbReference type="GO" id="GO:0004674">
    <property type="term" value="F:protein serine/threonine kinase activity"/>
    <property type="evidence" value="ECO:0007669"/>
    <property type="project" value="UniProtKB-KW"/>
</dbReference>
<evidence type="ECO:0000256" key="1">
    <source>
        <dbReference type="ARBA" id="ARBA00022527"/>
    </source>
</evidence>
<dbReference type="EMBL" id="KN768059">
    <property type="protein sequence ID" value="KIH47150.1"/>
    <property type="molecule type" value="Genomic_DNA"/>
</dbReference>
<keyword evidence="5" id="KW-0067">ATP-binding</keyword>
<dbReference type="Gene3D" id="1.10.510.10">
    <property type="entry name" value="Transferase(Phosphotransferase) domain 1"/>
    <property type="match status" value="1"/>
</dbReference>
<keyword evidence="3" id="KW-0547">Nucleotide-binding</keyword>
<dbReference type="InterPro" id="IPR008271">
    <property type="entry name" value="Ser/Thr_kinase_AS"/>
</dbReference>
<proteinExistence type="predicted"/>
<evidence type="ECO:0000256" key="4">
    <source>
        <dbReference type="ARBA" id="ARBA00022777"/>
    </source>
</evidence>
<keyword evidence="4" id="KW-0418">Kinase</keyword>
<evidence type="ECO:0000259" key="6">
    <source>
        <dbReference type="PROSITE" id="PS50011"/>
    </source>
</evidence>
<dbReference type="GO" id="GO:0043065">
    <property type="term" value="P:positive regulation of apoptotic process"/>
    <property type="evidence" value="ECO:0007669"/>
    <property type="project" value="TreeGrafter"/>
</dbReference>
<dbReference type="Pfam" id="PF00069">
    <property type="entry name" value="Pkinase"/>
    <property type="match status" value="1"/>
</dbReference>
<evidence type="ECO:0000313" key="8">
    <source>
        <dbReference type="Proteomes" id="UP000054047"/>
    </source>
</evidence>
<dbReference type="SUPFAM" id="SSF56112">
    <property type="entry name" value="Protein kinase-like (PK-like)"/>
    <property type="match status" value="1"/>
</dbReference>
<evidence type="ECO:0000256" key="2">
    <source>
        <dbReference type="ARBA" id="ARBA00022679"/>
    </source>
</evidence>
<dbReference type="GO" id="GO:0035556">
    <property type="term" value="P:intracellular signal transduction"/>
    <property type="evidence" value="ECO:0007669"/>
    <property type="project" value="TreeGrafter"/>
</dbReference>
<reference evidence="7 8" key="1">
    <citation type="submission" date="2013-12" db="EMBL/GenBank/DDBJ databases">
        <title>Draft genome of the parsitic nematode Ancylostoma duodenale.</title>
        <authorList>
            <person name="Mitreva M."/>
        </authorList>
    </citation>
    <scope>NUCLEOTIDE SEQUENCE [LARGE SCALE GENOMIC DNA]</scope>
    <source>
        <strain evidence="7 8">Zhejiang</strain>
    </source>
</reference>
<name>A0A0C2FEY4_9BILA</name>